<dbReference type="PROSITE" id="PS50835">
    <property type="entry name" value="IG_LIKE"/>
    <property type="match status" value="1"/>
</dbReference>
<feature type="domain" description="Ig-like" evidence="4">
    <location>
        <begin position="202"/>
        <end position="276"/>
    </location>
</feature>
<evidence type="ECO:0000256" key="2">
    <source>
        <dbReference type="RuleBase" id="RU004439"/>
    </source>
</evidence>
<dbReference type="Gene3D" id="3.30.500.10">
    <property type="entry name" value="MHC class I-like antigen recognition-like"/>
    <property type="match status" value="1"/>
</dbReference>
<comment type="similarity">
    <text evidence="2">Belongs to the MHC class I family.</text>
</comment>
<dbReference type="SUPFAM" id="SSF54452">
    <property type="entry name" value="MHC antigen-recognition domain"/>
    <property type="match status" value="1"/>
</dbReference>
<evidence type="ECO:0000256" key="1">
    <source>
        <dbReference type="ARBA" id="ARBA00023180"/>
    </source>
</evidence>
<dbReference type="Ensembl" id="ENSPNYT00000016587.1">
    <property type="protein sequence ID" value="ENSPNYP00000016182.1"/>
    <property type="gene ID" value="ENSPNYG00000011807.1"/>
</dbReference>
<keyword evidence="3" id="KW-0812">Transmembrane</keyword>
<accession>A0A3B4FZX0</accession>
<dbReference type="PANTHER" id="PTHR16675:SF237">
    <property type="entry name" value="MHC CLASS I ANTIGEN TRANSCRIPT VARIANT 1-RELATED"/>
    <property type="match status" value="1"/>
</dbReference>
<dbReference type="InterPro" id="IPR003597">
    <property type="entry name" value="Ig_C1-set"/>
</dbReference>
<dbReference type="InterPro" id="IPR011161">
    <property type="entry name" value="MHC_I-like_Ag-recog"/>
</dbReference>
<dbReference type="InterPro" id="IPR036179">
    <property type="entry name" value="Ig-like_dom_sf"/>
</dbReference>
<proteinExistence type="inferred from homology"/>
<dbReference type="InterPro" id="IPR007110">
    <property type="entry name" value="Ig-like_dom"/>
</dbReference>
<keyword evidence="3" id="KW-1133">Transmembrane helix</keyword>
<dbReference type="PANTHER" id="PTHR16675">
    <property type="entry name" value="MHC CLASS I-RELATED"/>
    <property type="match status" value="1"/>
</dbReference>
<reference evidence="5" key="1">
    <citation type="submission" date="2023-09" db="UniProtKB">
        <authorList>
            <consortium name="Ensembl"/>
        </authorList>
    </citation>
    <scope>IDENTIFICATION</scope>
</reference>
<name>A0A3B4FZX0_9CICH</name>
<dbReference type="Gene3D" id="2.60.40.10">
    <property type="entry name" value="Immunoglobulins"/>
    <property type="match status" value="1"/>
</dbReference>
<dbReference type="SMART" id="SM00407">
    <property type="entry name" value="IGc1"/>
    <property type="match status" value="1"/>
</dbReference>
<evidence type="ECO:0000313" key="5">
    <source>
        <dbReference type="Ensembl" id="ENSPNYP00000016182.1"/>
    </source>
</evidence>
<feature type="transmembrane region" description="Helical" evidence="3">
    <location>
        <begin position="310"/>
        <end position="328"/>
    </location>
</feature>
<dbReference type="GeneTree" id="ENSGT01120000271828"/>
<dbReference type="InterPro" id="IPR037055">
    <property type="entry name" value="MHC_I-like_Ag-recog_sf"/>
</dbReference>
<organism evidence="5">
    <name type="scientific">Pundamilia nyererei</name>
    <dbReference type="NCBI Taxonomy" id="303518"/>
    <lineage>
        <taxon>Eukaryota</taxon>
        <taxon>Metazoa</taxon>
        <taxon>Chordata</taxon>
        <taxon>Craniata</taxon>
        <taxon>Vertebrata</taxon>
        <taxon>Euteleostomi</taxon>
        <taxon>Actinopterygii</taxon>
        <taxon>Neopterygii</taxon>
        <taxon>Teleostei</taxon>
        <taxon>Neoteleostei</taxon>
        <taxon>Acanthomorphata</taxon>
        <taxon>Ovalentaria</taxon>
        <taxon>Cichlomorphae</taxon>
        <taxon>Cichliformes</taxon>
        <taxon>Cichlidae</taxon>
        <taxon>African cichlids</taxon>
        <taxon>Pseudocrenilabrinae</taxon>
        <taxon>Haplochromini</taxon>
        <taxon>Pundamilia</taxon>
    </lineage>
</organism>
<dbReference type="FunFam" id="2.60.40.10:FF:000943">
    <property type="entry name" value="Classical MHC class I molecule, alpha-chain"/>
    <property type="match status" value="1"/>
</dbReference>
<dbReference type="GO" id="GO:0006955">
    <property type="term" value="P:immune response"/>
    <property type="evidence" value="ECO:0007669"/>
    <property type="project" value="TreeGrafter"/>
</dbReference>
<evidence type="ECO:0000256" key="3">
    <source>
        <dbReference type="SAM" id="Phobius"/>
    </source>
</evidence>
<keyword evidence="1" id="KW-0325">Glycoprotein</keyword>
<dbReference type="InterPro" id="IPR011162">
    <property type="entry name" value="MHC_I/II-like_Ag-recog"/>
</dbReference>
<dbReference type="Pfam" id="PF00129">
    <property type="entry name" value="MHC_I"/>
    <property type="match status" value="1"/>
</dbReference>
<dbReference type="Pfam" id="PF07654">
    <property type="entry name" value="C1-set"/>
    <property type="match status" value="1"/>
</dbReference>
<dbReference type="GO" id="GO:0005615">
    <property type="term" value="C:extracellular space"/>
    <property type="evidence" value="ECO:0007669"/>
    <property type="project" value="TreeGrafter"/>
</dbReference>
<dbReference type="GO" id="GO:0009897">
    <property type="term" value="C:external side of plasma membrane"/>
    <property type="evidence" value="ECO:0007669"/>
    <property type="project" value="TreeGrafter"/>
</dbReference>
<sequence>MKLWVQLIIFFQKSREQEHSLINYFTGSAGVPNGTQFVGVAVVDGVEAVYCDSSNKILESRQDWVKKVFDNDSQLLEWYKHECFNIQPSAFRARIVSLKQQFNQSEGFYILQTRSGCEWEESTGEKFGFLKYGYNGEDFIELDLNTLSWASLKPEADTTKQSWDADRNRTKLNKVFLTDICPERLKSFLEFGNSSLQRTVPPSVSLLQKSSSSPVSCHATGFYPDRAVMFWRKDGEKVHEGVEIGDILPNDDGTFQMSVNLNVSSFTPEEWSRFDCVFQLSDVEKIIVTKLNKTLIRTNWKEKMTKEKSSNRAITVIVVLLIFILYLIK</sequence>
<dbReference type="InterPro" id="IPR013783">
    <property type="entry name" value="Ig-like_fold"/>
</dbReference>
<dbReference type="AlphaFoldDB" id="A0A3B4FZX0"/>
<keyword evidence="3" id="KW-0472">Membrane</keyword>
<dbReference type="InterPro" id="IPR001039">
    <property type="entry name" value="MHC_I_a_a1/a2"/>
</dbReference>
<dbReference type="InterPro" id="IPR050208">
    <property type="entry name" value="MHC_class-I_related"/>
</dbReference>
<dbReference type="SUPFAM" id="SSF48726">
    <property type="entry name" value="Immunoglobulin"/>
    <property type="match status" value="1"/>
</dbReference>
<dbReference type="PRINTS" id="PR01638">
    <property type="entry name" value="MHCCLASSI"/>
</dbReference>
<protein>
    <recommendedName>
        <fullName evidence="4">Ig-like domain-containing protein</fullName>
    </recommendedName>
</protein>
<evidence type="ECO:0000259" key="4">
    <source>
        <dbReference type="PROSITE" id="PS50835"/>
    </source>
</evidence>